<accession>A0ABN1TDV2</accession>
<keyword evidence="3" id="KW-1185">Reference proteome</keyword>
<protein>
    <submittedName>
        <fullName evidence="2">Uncharacterized protein</fullName>
    </submittedName>
</protein>
<evidence type="ECO:0000256" key="1">
    <source>
        <dbReference type="SAM" id="MobiDB-lite"/>
    </source>
</evidence>
<reference evidence="2 3" key="1">
    <citation type="journal article" date="2019" name="Int. J. Syst. Evol. Microbiol.">
        <title>The Global Catalogue of Microorganisms (GCM) 10K type strain sequencing project: providing services to taxonomists for standard genome sequencing and annotation.</title>
        <authorList>
            <consortium name="The Broad Institute Genomics Platform"/>
            <consortium name="The Broad Institute Genome Sequencing Center for Infectious Disease"/>
            <person name="Wu L."/>
            <person name="Ma J."/>
        </authorList>
    </citation>
    <scope>NUCLEOTIDE SEQUENCE [LARGE SCALE GENOMIC DNA]</scope>
    <source>
        <strain evidence="2 3">JCM 11445</strain>
    </source>
</reference>
<proteinExistence type="predicted"/>
<gene>
    <name evidence="2" type="ORF">GCM10009576_099590</name>
</gene>
<feature type="region of interest" description="Disordered" evidence="1">
    <location>
        <begin position="34"/>
        <end position="53"/>
    </location>
</feature>
<dbReference type="Proteomes" id="UP001500033">
    <property type="component" value="Unassembled WGS sequence"/>
</dbReference>
<evidence type="ECO:0000313" key="3">
    <source>
        <dbReference type="Proteomes" id="UP001500033"/>
    </source>
</evidence>
<organism evidence="2 3">
    <name type="scientific">Streptomyces rhizosphaericus</name>
    <dbReference type="NCBI Taxonomy" id="114699"/>
    <lineage>
        <taxon>Bacteria</taxon>
        <taxon>Bacillati</taxon>
        <taxon>Actinomycetota</taxon>
        <taxon>Actinomycetes</taxon>
        <taxon>Kitasatosporales</taxon>
        <taxon>Streptomycetaceae</taxon>
        <taxon>Streptomyces</taxon>
        <taxon>Streptomyces violaceusniger group</taxon>
    </lineage>
</organism>
<evidence type="ECO:0000313" key="2">
    <source>
        <dbReference type="EMBL" id="GAA1077510.1"/>
    </source>
</evidence>
<name>A0ABN1TDV2_9ACTN</name>
<feature type="compositionally biased region" description="Basic and acidic residues" evidence="1">
    <location>
        <begin position="42"/>
        <end position="53"/>
    </location>
</feature>
<comment type="caution">
    <text evidence="2">The sequence shown here is derived from an EMBL/GenBank/DDBJ whole genome shotgun (WGS) entry which is preliminary data.</text>
</comment>
<dbReference type="EMBL" id="BAAAIE010000661">
    <property type="protein sequence ID" value="GAA1077510.1"/>
    <property type="molecule type" value="Genomic_DNA"/>
</dbReference>
<sequence length="53" mass="5707">MSVTFLFSGIGLAISVESMCCQRHMHFFNAIQRGRKSSGGGLERKDKSKGTGG</sequence>